<gene>
    <name evidence="2" type="ORF">BRX40_20070</name>
    <name evidence="3" type="ORF">CA257_02655</name>
    <name evidence="4" type="ORF">DAH66_19915</name>
</gene>
<evidence type="ECO:0000256" key="1">
    <source>
        <dbReference type="SAM" id="SignalP"/>
    </source>
</evidence>
<dbReference type="Proteomes" id="UP000286681">
    <property type="component" value="Unassembled WGS sequence"/>
</dbReference>
<evidence type="ECO:0000313" key="6">
    <source>
        <dbReference type="Proteomes" id="UP000286681"/>
    </source>
</evidence>
<evidence type="ECO:0008006" key="8">
    <source>
        <dbReference type="Google" id="ProtNLM"/>
    </source>
</evidence>
<dbReference type="EMBL" id="QQYZ01000029">
    <property type="protein sequence ID" value="RSY77674.1"/>
    <property type="molecule type" value="Genomic_DNA"/>
</dbReference>
<keyword evidence="1" id="KW-0732">Signal</keyword>
<organism evidence="2 5">
    <name type="scientific">Sphingomonas koreensis</name>
    <dbReference type="NCBI Taxonomy" id="93064"/>
    <lineage>
        <taxon>Bacteria</taxon>
        <taxon>Pseudomonadati</taxon>
        <taxon>Pseudomonadota</taxon>
        <taxon>Alphaproteobacteria</taxon>
        <taxon>Sphingomonadales</taxon>
        <taxon>Sphingomonadaceae</taxon>
        <taxon>Sphingomonas</taxon>
    </lineage>
</organism>
<reference evidence="2" key="1">
    <citation type="submission" date="2016-12" db="EMBL/GenBank/DDBJ databases">
        <title>Whole genome sequencing of Sphingomonas koreensis.</title>
        <authorList>
            <person name="Conlan S."/>
            <person name="Thomas P.J."/>
            <person name="Mullikin J."/>
            <person name="Palmore T.N."/>
            <person name="Frank K.M."/>
            <person name="Segre J.A."/>
        </authorList>
    </citation>
    <scope>NUCLEOTIDE SEQUENCE</scope>
    <source>
        <strain evidence="2">ABOJV</strain>
    </source>
</reference>
<reference evidence="5" key="2">
    <citation type="submission" date="2016-12" db="EMBL/GenBank/DDBJ databases">
        <title>Whole genome sequencing of Sphingomonas sp. ABOJV.</title>
        <authorList>
            <person name="Conlan S."/>
            <person name="Thomas P.J."/>
            <person name="Mullikin J."/>
            <person name="Palmore T.N."/>
            <person name="Frank K.M."/>
            <person name="Segre J.A."/>
        </authorList>
    </citation>
    <scope>NUCLEOTIDE SEQUENCE [LARGE SCALE GENOMIC DNA]</scope>
    <source>
        <strain evidence="5">ABOJV</strain>
    </source>
</reference>
<evidence type="ECO:0000313" key="2">
    <source>
        <dbReference type="EMBL" id="APR54409.1"/>
    </source>
</evidence>
<dbReference type="AlphaFoldDB" id="A0A1L6JER7"/>
<sequence length="156" mass="16385">MKALLGTLLLAAAVPAAAGPAPASPLLGSWSVDLTRLPIPPEARPKSVTITYSDAGAGKWRADVVVMRPDGSKDHAESVYPLDGTSVPVTGNFEADTTAARLPEANVMIMALAKGGIPASTRIYAVAPDGKTMTETAVYFRDGQPVMRTNYFTRVK</sequence>
<dbReference type="EMBL" id="QQWO01000002">
    <property type="protein sequence ID" value="RSV06928.1"/>
    <property type="molecule type" value="Genomic_DNA"/>
</dbReference>
<dbReference type="Proteomes" id="UP000287746">
    <property type="component" value="Unassembled WGS sequence"/>
</dbReference>
<dbReference type="KEGG" id="skr:BRX40_20070"/>
<keyword evidence="5" id="KW-1185">Reference proteome</keyword>
<evidence type="ECO:0000313" key="3">
    <source>
        <dbReference type="EMBL" id="RSV06928.1"/>
    </source>
</evidence>
<name>A0A1L6JER7_9SPHN</name>
<evidence type="ECO:0000313" key="7">
    <source>
        <dbReference type="Proteomes" id="UP000287746"/>
    </source>
</evidence>
<proteinExistence type="predicted"/>
<feature type="chain" id="PRO_5041797961" description="LuxR family transcriptional regulator" evidence="1">
    <location>
        <begin position="19"/>
        <end position="156"/>
    </location>
</feature>
<evidence type="ECO:0000313" key="4">
    <source>
        <dbReference type="EMBL" id="RSY77674.1"/>
    </source>
</evidence>
<dbReference type="RefSeq" id="WP_075152783.1">
    <property type="nucleotide sequence ID" value="NZ_CP018820.1"/>
</dbReference>
<reference evidence="6 7" key="3">
    <citation type="submission" date="2018-07" db="EMBL/GenBank/DDBJ databases">
        <title>Genomic and Epidemiologic Investigation of an Indolent Hospital Outbreak.</title>
        <authorList>
            <person name="Johnson R.C."/>
            <person name="Deming C."/>
            <person name="Conlan S."/>
            <person name="Zellmer C.J."/>
            <person name="Michelin A.V."/>
            <person name="Lee-Lin S."/>
            <person name="Thomas P.J."/>
            <person name="Park M."/>
            <person name="Weingarten R.A."/>
            <person name="Less J."/>
            <person name="Dekker J.P."/>
            <person name="Frank K.M."/>
            <person name="Musser K.A."/>
            <person name="Mcquiston J.R."/>
            <person name="Henderson D.K."/>
            <person name="Lau A.F."/>
            <person name="Palmore T.N."/>
            <person name="Segre J.A."/>
        </authorList>
    </citation>
    <scope>NUCLEOTIDE SEQUENCE [LARGE SCALE GENOMIC DNA]</scope>
    <source>
        <strain evidence="4 7">SK-CDC1_0717</strain>
        <strain evidence="3 6">SK-NIH.Env10_0317</strain>
    </source>
</reference>
<protein>
    <recommendedName>
        <fullName evidence="8">LuxR family transcriptional regulator</fullName>
    </recommendedName>
</protein>
<dbReference type="Proteomes" id="UP000185161">
    <property type="component" value="Chromosome"/>
</dbReference>
<evidence type="ECO:0000313" key="5">
    <source>
        <dbReference type="Proteomes" id="UP000185161"/>
    </source>
</evidence>
<dbReference type="STRING" id="93064.BRX40_20070"/>
<dbReference type="EMBL" id="CP018820">
    <property type="protein sequence ID" value="APR54409.1"/>
    <property type="molecule type" value="Genomic_DNA"/>
</dbReference>
<feature type="signal peptide" evidence="1">
    <location>
        <begin position="1"/>
        <end position="18"/>
    </location>
</feature>
<dbReference type="GeneID" id="44134863"/>
<dbReference type="OrthoDB" id="7498307at2"/>
<accession>A0A1L6JER7</accession>